<dbReference type="RefSeq" id="WP_130179788.1">
    <property type="nucleotide sequence ID" value="NZ_CP035945.1"/>
</dbReference>
<dbReference type="Gene3D" id="3.40.50.1820">
    <property type="entry name" value="alpha/beta hydrolase"/>
    <property type="match status" value="1"/>
</dbReference>
<dbReference type="InterPro" id="IPR029063">
    <property type="entry name" value="SAM-dependent_MTases_sf"/>
</dbReference>
<evidence type="ECO:0000256" key="6">
    <source>
        <dbReference type="ARBA" id="ARBA00023194"/>
    </source>
</evidence>
<dbReference type="Pfam" id="PF00975">
    <property type="entry name" value="Thioesterase"/>
    <property type="match status" value="1"/>
</dbReference>
<keyword evidence="3" id="KW-0596">Phosphopantetheine</keyword>
<gene>
    <name evidence="8" type="primary">mbtB_1</name>
    <name evidence="8" type="ORF">PMF13cell1_00657</name>
</gene>
<dbReference type="FunFam" id="3.30.559.30:FF:000006">
    <property type="entry name" value="Yersiniabactin polyketide/non-ribosomal peptide synthetase"/>
    <property type="match status" value="1"/>
</dbReference>
<reference evidence="8 9" key="1">
    <citation type="submission" date="2019-01" db="EMBL/GenBank/DDBJ databases">
        <title>PMF-metabolizing Aryl O-demethylase.</title>
        <authorList>
            <person name="Kim M."/>
        </authorList>
    </citation>
    <scope>NUCLEOTIDE SEQUENCE [LARGE SCALE GENOMIC DNA]</scope>
    <source>
        <strain evidence="8 9">PMF1</strain>
    </source>
</reference>
<dbReference type="Pfam" id="PF18563">
    <property type="entry name" value="TubC_N"/>
    <property type="match status" value="1"/>
</dbReference>
<dbReference type="PANTHER" id="PTHR45527:SF10">
    <property type="entry name" value="PYOCHELIN SYNTHASE PCHF"/>
    <property type="match status" value="1"/>
</dbReference>
<keyword evidence="6" id="KW-0045">Antibiotic biosynthesis</keyword>
<dbReference type="InterPro" id="IPR023213">
    <property type="entry name" value="CAT-like_dom_sf"/>
</dbReference>
<dbReference type="GO" id="GO:0008610">
    <property type="term" value="P:lipid biosynthetic process"/>
    <property type="evidence" value="ECO:0007669"/>
    <property type="project" value="UniProtKB-ARBA"/>
</dbReference>
<dbReference type="CDD" id="cd02440">
    <property type="entry name" value="AdoMet_MTases"/>
    <property type="match status" value="1"/>
</dbReference>
<dbReference type="InterPro" id="IPR020845">
    <property type="entry name" value="AMP-binding_CS"/>
</dbReference>
<dbReference type="Gene3D" id="3.40.50.150">
    <property type="entry name" value="Vaccinia Virus protein VP39"/>
    <property type="match status" value="1"/>
</dbReference>
<evidence type="ECO:0000313" key="9">
    <source>
        <dbReference type="Proteomes" id="UP000289794"/>
    </source>
</evidence>
<dbReference type="Proteomes" id="UP000289794">
    <property type="component" value="Chromosome"/>
</dbReference>
<dbReference type="Pfam" id="PF00501">
    <property type="entry name" value="AMP-binding"/>
    <property type="match status" value="1"/>
</dbReference>
<comment type="pathway">
    <text evidence="2">Siderophore biosynthesis.</text>
</comment>
<dbReference type="Gene3D" id="1.10.10.1830">
    <property type="entry name" value="Non-ribosomal peptide synthase, adenylation domain"/>
    <property type="match status" value="1"/>
</dbReference>
<dbReference type="InterPro" id="IPR000873">
    <property type="entry name" value="AMP-dep_synth/lig_dom"/>
</dbReference>
<organism evidence="8 9">
    <name type="scientific">Blautia producta</name>
    <dbReference type="NCBI Taxonomy" id="33035"/>
    <lineage>
        <taxon>Bacteria</taxon>
        <taxon>Bacillati</taxon>
        <taxon>Bacillota</taxon>
        <taxon>Clostridia</taxon>
        <taxon>Lachnospirales</taxon>
        <taxon>Lachnospiraceae</taxon>
        <taxon>Blautia</taxon>
    </lineage>
</organism>
<dbReference type="InterPro" id="IPR029058">
    <property type="entry name" value="AB_hydrolase_fold"/>
</dbReference>
<keyword evidence="4" id="KW-0597">Phosphoprotein</keyword>
<accession>A0A4P6LSH6</accession>
<dbReference type="InterPro" id="IPR036736">
    <property type="entry name" value="ACP-like_sf"/>
</dbReference>
<dbReference type="InterPro" id="IPR010071">
    <property type="entry name" value="AA_adenyl_dom"/>
</dbReference>
<dbReference type="PANTHER" id="PTHR45527">
    <property type="entry name" value="NONRIBOSOMAL PEPTIDE SYNTHETASE"/>
    <property type="match status" value="1"/>
</dbReference>
<dbReference type="InterPro" id="IPR001242">
    <property type="entry name" value="Condensation_dom"/>
</dbReference>
<sequence>MTVEKIILKYQEKGVKFGLKDGNLTFSGPQGAIDSAARQEVNEYKKDIISYLGSHVGEVVCDKSDKYEPFKTSPIQSAYAIGRNNAYKYGGVGCKIYAEYKYPSLDQDKLTEAWENVIKTNDMLHAVILDSGRQQILEKYEIPDIKRWGGSDVTISEGKEHMEEVRERMIKKQYELNNWPLCDLEITDYEDISILHISLDMLIADFLSISIIIRELEDYYFDKQINLNEKELSYRDVMIYQNNRLKYPKYLEKLARDTSYWKDRIPTMPEAPDLPVEKESAETSVQQLKVYLDKKRCSELQHFSDSNHITLSGLILAIYAEVLAYWSCKKNFCLNVTMANREDIHPDIDEIVGDFTVVDVLEVKEDIEGTFMQRIQSIQNQLMNDLEHLSYTGVEVMRDMTRFRKKETIIPYVFTSTLGVDKDGMQKKTKGELLYKISQTPQVLIDCQVMEYNGGILVNWDVREGIFPEGLIEAAFQEFSKLVNLADIDNIKDLDTVIELPQQMKKRRKETEVRHKFSECLIHDGFCKNVKLYPDKTALHWDCKDYSYQELGDYAVSVKRVLLDNGIKNKDIVAIELEKGIWQVASVLGILLAGGTYLPVDMEQPRSRKDKIESDAKIKFIITSNTNIVQTDCPHIINTEDIELLHDQEVTSVLADPYQAAYLIYTSGSTGNPKGVVISHLAAMNTIQDVIRRYHIKETDSVLGVASLAFDLSVFDIFGMFTVGGTLVLPTDETDISEWNDLLTKKSVSIWNTVPAQMQMLLSYLEAEQKPGSDSLRLILLSGDWIPVQLPNRMHQIFKNSKMVSLGGATEASIWSIIYEIDPDVSFDKSIPYGTPLTNQYFYVLDSKMQECPDFVKGVLYIGGEGLATGYFGDQDLTKNKFMIHEKLGMRLYNTGDMGRYMSNGIIEFLGRIDQQVKIRGHRVELNEIESVINQYRDVESSVVVTSKTNTDVIGAYIQPQIDSDTCTKLEVVTDVKKKGKFLNQNQDIFTVKPEEFSLWLQASNKTAVQDMINTFLNCGIFKNKKEWYSLEKIYALLGVHEYYEPLIRRWLRTLKIEGYILSDDNRTYKAGDKMEEVDADSSWNEWESIDSKVRYSDLMMNFFRQTRENLLPLLQGKLDPIDLFFPKGSFKVALAAYKDNIVSQCTNKVVIENVLTIARDFFLRNPDKKIKILEVGAGVGGVSIDLIESLKGYDVEYLFTDISRSFLNEAQVRFERYPWVKFGLYDINIDYWEQNMSASYFDVILCNNVLHNANDEFMVLNQFKEMAVPNGKLIIIDATGNNYALLTSIEFLNGLNGVEDFRAENEQIFLLQEQWMEVFERTGIELISVFPESTNPLKVIGQTVFVANLSSNRRRIEVDEIEKYLAENLPKYMTPTTINMLDEIPLTLNGKVDRNVLRERLDIDLSNSSMQGEEPDSELEKAVAEIWKEALHKEKLWKNENFYEAGGDSLLMAQVVAKMKEKLPEAHNWEWDKLMIAFVETPTIDQICKKLEGDIYPEKEEEPEKNLIMLEEQHNDKAIVLIHDGTGTISPYNYIIPYLRNNSSSLMAIQCADMEEYLTIEPHRLISFLGEKYAQILLKTGKEVFYLVGYCMGGLIALEIAKALAESGKSVKSLISIDTTPSRKMLDNELFMERAFGMIIGADVKKVGHTVDDSLLKKAIGMLGEKHLRSVSNEELLSLDGEYLPIGECYKPMVRKTHEQRLSEMYDTISHTGHETLGYQKTRLDILYRVFCHSFRAVILYNDNANLYMGDTIVLSCKNKNSSFLPVENTDNEEFWKNVIMGDIKTKSIEGEHLSCMSAAYAENLSKIIMESIVDE</sequence>
<dbReference type="PROSITE" id="PS50075">
    <property type="entry name" value="CARRIER"/>
    <property type="match status" value="1"/>
</dbReference>
<dbReference type="Gene3D" id="3.30.300.30">
    <property type="match status" value="2"/>
</dbReference>
<proteinExistence type="predicted"/>
<evidence type="ECO:0000256" key="5">
    <source>
        <dbReference type="ARBA" id="ARBA00022598"/>
    </source>
</evidence>
<dbReference type="InterPro" id="IPR057737">
    <property type="entry name" value="Condensation_MtbB-like"/>
</dbReference>
<evidence type="ECO:0000313" key="8">
    <source>
        <dbReference type="EMBL" id="QBE95154.1"/>
    </source>
</evidence>
<dbReference type="EMBL" id="CP035945">
    <property type="protein sequence ID" value="QBE95154.1"/>
    <property type="molecule type" value="Genomic_DNA"/>
</dbReference>
<dbReference type="GO" id="GO:0005737">
    <property type="term" value="C:cytoplasm"/>
    <property type="evidence" value="ECO:0007669"/>
    <property type="project" value="TreeGrafter"/>
</dbReference>
<dbReference type="SUPFAM" id="SSF56801">
    <property type="entry name" value="Acetyl-CoA synthetase-like"/>
    <property type="match status" value="1"/>
</dbReference>
<evidence type="ECO:0000256" key="2">
    <source>
        <dbReference type="ARBA" id="ARBA00004924"/>
    </source>
</evidence>
<dbReference type="CDD" id="cd19535">
    <property type="entry name" value="Cyc_NRPS"/>
    <property type="match status" value="1"/>
</dbReference>
<dbReference type="PROSITE" id="PS00455">
    <property type="entry name" value="AMP_BINDING"/>
    <property type="match status" value="1"/>
</dbReference>
<dbReference type="InterPro" id="IPR044894">
    <property type="entry name" value="TubC_N_sf"/>
</dbReference>
<evidence type="ECO:0000256" key="1">
    <source>
        <dbReference type="ARBA" id="ARBA00001957"/>
    </source>
</evidence>
<dbReference type="Pfam" id="PF08242">
    <property type="entry name" value="Methyltransf_12"/>
    <property type="match status" value="1"/>
</dbReference>
<dbReference type="SUPFAM" id="SSF52777">
    <property type="entry name" value="CoA-dependent acyltransferases"/>
    <property type="match status" value="2"/>
</dbReference>
<dbReference type="GO" id="GO:0017000">
    <property type="term" value="P:antibiotic biosynthetic process"/>
    <property type="evidence" value="ECO:0007669"/>
    <property type="project" value="UniProtKB-KW"/>
</dbReference>
<evidence type="ECO:0000256" key="4">
    <source>
        <dbReference type="ARBA" id="ARBA00022553"/>
    </source>
</evidence>
<dbReference type="InterPro" id="IPR045851">
    <property type="entry name" value="AMP-bd_C_sf"/>
</dbReference>
<dbReference type="Gene3D" id="1.10.1200.10">
    <property type="entry name" value="ACP-like"/>
    <property type="match status" value="1"/>
</dbReference>
<dbReference type="InterPro" id="IPR042099">
    <property type="entry name" value="ANL_N_sf"/>
</dbReference>
<dbReference type="Gene3D" id="3.30.559.10">
    <property type="entry name" value="Chloramphenicol acetyltransferase-like domain"/>
    <property type="match status" value="1"/>
</dbReference>
<name>A0A4P6LSH6_9FIRM</name>
<protein>
    <submittedName>
        <fullName evidence="8">Phenyloxazoline synthase MbtB</fullName>
        <ecNumber evidence="8">6.3.2.-</ecNumber>
    </submittedName>
</protein>
<dbReference type="SUPFAM" id="SSF53335">
    <property type="entry name" value="S-adenosyl-L-methionine-dependent methyltransferases"/>
    <property type="match status" value="1"/>
</dbReference>
<dbReference type="NCBIfam" id="TIGR01733">
    <property type="entry name" value="AA-adenyl-dom"/>
    <property type="match status" value="1"/>
</dbReference>
<dbReference type="SUPFAM" id="SSF53474">
    <property type="entry name" value="alpha/beta-Hydrolases"/>
    <property type="match status" value="1"/>
</dbReference>
<dbReference type="Gene3D" id="3.40.50.12780">
    <property type="entry name" value="N-terminal domain of ligase-like"/>
    <property type="match status" value="1"/>
</dbReference>
<dbReference type="EC" id="6.3.2.-" evidence="8"/>
<dbReference type="InterPro" id="IPR041464">
    <property type="entry name" value="TubC_N"/>
</dbReference>
<dbReference type="PROSITE" id="PS00012">
    <property type="entry name" value="PHOSPHOPANTETHEINE"/>
    <property type="match status" value="1"/>
</dbReference>
<dbReference type="InterPro" id="IPR009081">
    <property type="entry name" value="PP-bd_ACP"/>
</dbReference>
<dbReference type="GO" id="GO:0009403">
    <property type="term" value="P:toxin biosynthetic process"/>
    <property type="evidence" value="ECO:0007669"/>
    <property type="project" value="UniProtKB-ARBA"/>
</dbReference>
<dbReference type="InterPro" id="IPR001031">
    <property type="entry name" value="Thioesterase"/>
</dbReference>
<comment type="cofactor">
    <cofactor evidence="1">
        <name>pantetheine 4'-phosphate</name>
        <dbReference type="ChEBI" id="CHEBI:47942"/>
    </cofactor>
</comment>
<dbReference type="GO" id="GO:0016874">
    <property type="term" value="F:ligase activity"/>
    <property type="evidence" value="ECO:0007669"/>
    <property type="project" value="UniProtKB-KW"/>
</dbReference>
<dbReference type="Gene3D" id="3.30.559.30">
    <property type="entry name" value="Nonribosomal peptide synthetase, condensation domain"/>
    <property type="match status" value="1"/>
</dbReference>
<dbReference type="KEGG" id="bpro:PMF13cell1_00657"/>
<feature type="domain" description="Carrier" evidence="7">
    <location>
        <begin position="1415"/>
        <end position="1496"/>
    </location>
</feature>
<dbReference type="SUPFAM" id="SSF47336">
    <property type="entry name" value="ACP-like"/>
    <property type="match status" value="1"/>
</dbReference>
<dbReference type="GO" id="GO:0031177">
    <property type="term" value="F:phosphopantetheine binding"/>
    <property type="evidence" value="ECO:0007669"/>
    <property type="project" value="TreeGrafter"/>
</dbReference>
<dbReference type="InterPro" id="IPR013217">
    <property type="entry name" value="Methyltransf_12"/>
</dbReference>
<dbReference type="GO" id="GO:0043041">
    <property type="term" value="P:amino acid activation for nonribosomal peptide biosynthetic process"/>
    <property type="evidence" value="ECO:0007669"/>
    <property type="project" value="TreeGrafter"/>
</dbReference>
<evidence type="ECO:0000259" key="7">
    <source>
        <dbReference type="PROSITE" id="PS50075"/>
    </source>
</evidence>
<dbReference type="Pfam" id="PF00668">
    <property type="entry name" value="Condensation"/>
    <property type="match status" value="1"/>
</dbReference>
<dbReference type="InterPro" id="IPR006162">
    <property type="entry name" value="Ppantetheine_attach_site"/>
</dbReference>
<keyword evidence="5 8" id="KW-0436">Ligase</keyword>
<evidence type="ECO:0000256" key="3">
    <source>
        <dbReference type="ARBA" id="ARBA00022450"/>
    </source>
</evidence>